<keyword evidence="1" id="KW-0863">Zinc-finger</keyword>
<feature type="domain" description="C3H1-type" evidence="3">
    <location>
        <begin position="215"/>
        <end position="241"/>
    </location>
</feature>
<comment type="caution">
    <text evidence="4">The sequence shown here is derived from an EMBL/GenBank/DDBJ whole genome shotgun (WGS) entry which is preliminary data.</text>
</comment>
<evidence type="ECO:0000313" key="4">
    <source>
        <dbReference type="EMBL" id="KAB8288108.1"/>
    </source>
</evidence>
<evidence type="ECO:0000259" key="3">
    <source>
        <dbReference type="PROSITE" id="PS50103"/>
    </source>
</evidence>
<dbReference type="OrthoDB" id="10608054at2759"/>
<feature type="compositionally biased region" description="Basic residues" evidence="2">
    <location>
        <begin position="409"/>
        <end position="453"/>
    </location>
</feature>
<feature type="region of interest" description="Disordered" evidence="2">
    <location>
        <begin position="331"/>
        <end position="501"/>
    </location>
</feature>
<dbReference type="InterPro" id="IPR000571">
    <property type="entry name" value="Znf_CCCH"/>
</dbReference>
<dbReference type="AlphaFoldDB" id="A0A5N6JN95"/>
<name>A0A5N6JN95_MONLA</name>
<dbReference type="Proteomes" id="UP000326757">
    <property type="component" value="Unassembled WGS sequence"/>
</dbReference>
<evidence type="ECO:0000256" key="2">
    <source>
        <dbReference type="SAM" id="MobiDB-lite"/>
    </source>
</evidence>
<dbReference type="PROSITE" id="PS50103">
    <property type="entry name" value="ZF_C3H1"/>
    <property type="match status" value="1"/>
</dbReference>
<dbReference type="GO" id="GO:0008270">
    <property type="term" value="F:zinc ion binding"/>
    <property type="evidence" value="ECO:0007669"/>
    <property type="project" value="UniProtKB-KW"/>
</dbReference>
<organism evidence="4 5">
    <name type="scientific">Monilinia laxa</name>
    <name type="common">Brown rot fungus</name>
    <name type="synonym">Sclerotinia laxa</name>
    <dbReference type="NCBI Taxonomy" id="61186"/>
    <lineage>
        <taxon>Eukaryota</taxon>
        <taxon>Fungi</taxon>
        <taxon>Dikarya</taxon>
        <taxon>Ascomycota</taxon>
        <taxon>Pezizomycotina</taxon>
        <taxon>Leotiomycetes</taxon>
        <taxon>Helotiales</taxon>
        <taxon>Sclerotiniaceae</taxon>
        <taxon>Monilinia</taxon>
    </lineage>
</organism>
<sequence>MPKDKEQESPEGDEKKKTARMPDDSEDMDADLTECYSKEPDSLKLAIKLSIEAAEIGKKAEEDRDLGNERWKSGCEFETKWRTRPRGINQELDEDLQQTQEKALFSFKSAAVMRDVALTTLDIALLKITQATKILQDGLEKLVQDSEIINEFVRTYKKGHKTTKKQLRNKYSQALCVLQRRMPVPVADTTSKNFCPWSLYSTDAFRKSEYQKCCRKMRICASHLAGRCRKGAMCKRYHVSQLYCPEDIEEGFKSPSGNARVCERENCKDIHVDNEALTDEVWERGKLLNMAARLHRDGIWMREKEGAKPKKKDKALGMVVEKKTELNLDNENEKSALVAKDQTDVDSDPECATSPPVVKDNNELDMYEESSSQQETPERTPEWTPEETPEGTPEGTSDGMSEEEEISKKRTKMVKVYKRARSNSDKKHSRPKKMMKFSKHTKEKSKAPKQTHKAKPEPARKKQKIMREVEQLFLTTMTPGPGEIDDRPQYDGLRNRRTYES</sequence>
<accession>A0A5N6JN95</accession>
<keyword evidence="1" id="KW-0862">Zinc</keyword>
<evidence type="ECO:0000313" key="5">
    <source>
        <dbReference type="Proteomes" id="UP000326757"/>
    </source>
</evidence>
<gene>
    <name evidence="4" type="ORF">EYC80_010241</name>
</gene>
<feature type="zinc finger region" description="C3H1-type" evidence="1">
    <location>
        <begin position="215"/>
        <end position="241"/>
    </location>
</feature>
<evidence type="ECO:0000256" key="1">
    <source>
        <dbReference type="PROSITE-ProRule" id="PRU00723"/>
    </source>
</evidence>
<keyword evidence="5" id="KW-1185">Reference proteome</keyword>
<protein>
    <recommendedName>
        <fullName evidence="3">C3H1-type domain-containing protein</fullName>
    </recommendedName>
</protein>
<feature type="compositionally biased region" description="Basic and acidic residues" evidence="2">
    <location>
        <begin position="484"/>
        <end position="501"/>
    </location>
</feature>
<keyword evidence="1" id="KW-0479">Metal-binding</keyword>
<feature type="compositionally biased region" description="Basic and acidic residues" evidence="2">
    <location>
        <begin position="454"/>
        <end position="470"/>
    </location>
</feature>
<dbReference type="EMBL" id="VIGI01000026">
    <property type="protein sequence ID" value="KAB8288108.1"/>
    <property type="molecule type" value="Genomic_DNA"/>
</dbReference>
<feature type="compositionally biased region" description="Basic and acidic residues" evidence="2">
    <location>
        <begin position="1"/>
        <end position="23"/>
    </location>
</feature>
<feature type="region of interest" description="Disordered" evidence="2">
    <location>
        <begin position="1"/>
        <end position="32"/>
    </location>
</feature>
<proteinExistence type="predicted"/>
<reference evidence="4 5" key="1">
    <citation type="submission" date="2019-06" db="EMBL/GenBank/DDBJ databases">
        <title>Genome Sequence of the Brown Rot Fungal Pathogen Monilinia laxa.</title>
        <authorList>
            <person name="De Miccolis Angelini R.M."/>
            <person name="Landi L."/>
            <person name="Abate D."/>
            <person name="Pollastro S."/>
            <person name="Romanazzi G."/>
            <person name="Faretra F."/>
        </authorList>
    </citation>
    <scope>NUCLEOTIDE SEQUENCE [LARGE SCALE GENOMIC DNA]</scope>
    <source>
        <strain evidence="4 5">Mlax316</strain>
    </source>
</reference>